<accession>A0A0E3SDE0</accession>
<dbReference type="PIRSF" id="PIRSF006692">
    <property type="entry name" value="TF_HTH_AF0396_prd"/>
    <property type="match status" value="1"/>
</dbReference>
<keyword evidence="4" id="KW-1185">Reference proteome</keyword>
<protein>
    <recommendedName>
        <fullName evidence="5">Methanogenesis regulatory protein FilR1 middle domain-containing protein</fullName>
    </recommendedName>
</protein>
<dbReference type="InterPro" id="IPR036388">
    <property type="entry name" value="WH-like_DNA-bd_sf"/>
</dbReference>
<dbReference type="EMBL" id="CP009516">
    <property type="protein sequence ID" value="AKB80079.1"/>
    <property type="molecule type" value="Genomic_DNA"/>
</dbReference>
<name>A0A0E3SDE0_9EURY</name>
<dbReference type="AlphaFoldDB" id="A0A0E3SDE0"/>
<dbReference type="InterPro" id="IPR011991">
    <property type="entry name" value="ArsR-like_HTH"/>
</dbReference>
<evidence type="ECO:0000313" key="4">
    <source>
        <dbReference type="Proteomes" id="UP000033101"/>
    </source>
</evidence>
<dbReference type="SUPFAM" id="SSF46785">
    <property type="entry name" value="Winged helix' DNA-binding domain"/>
    <property type="match status" value="1"/>
</dbReference>
<organism evidence="3 4">
    <name type="scientific">Methanosarcina horonobensis HB-1 = JCM 15518</name>
    <dbReference type="NCBI Taxonomy" id="1434110"/>
    <lineage>
        <taxon>Archaea</taxon>
        <taxon>Methanobacteriati</taxon>
        <taxon>Methanobacteriota</taxon>
        <taxon>Stenosarchaea group</taxon>
        <taxon>Methanomicrobia</taxon>
        <taxon>Methanosarcinales</taxon>
        <taxon>Methanosarcinaceae</taxon>
        <taxon>Methanosarcina</taxon>
    </lineage>
</organism>
<feature type="domain" description="Methanogenesis regulatory protein FilR1 middle" evidence="2">
    <location>
        <begin position="127"/>
        <end position="254"/>
    </location>
</feature>
<dbReference type="PATRIC" id="fig|1434110.4.peg.4602"/>
<dbReference type="InterPro" id="IPR036390">
    <property type="entry name" value="WH_DNA-bd_sf"/>
</dbReference>
<sequence>MKLQLVNLLLFSEKRKNLLLLLAEGPRNIDEILDLLQISRISLLPQIKKLKEEGLIVQKEDVYYLSIIGDILVKKARPLLDAASMFEDNDYFWSHRKLDSIPFHLLKRIGDLKKSQLIEPGLAQGFDIFPELVNRFIGSSKVMLLFSYFHPQIPSFSLKFAEKGFNIQLLLSKDSFDRFAGDFRYAGERILMNENASIFVYSGSPLEIPALIAISENALFFGFFNKKGKFEGQYLLSFEPSSLAWGRELFEYYVGRSEKVCSMDYPDSGSDSQRTLQNLK</sequence>
<reference evidence="3 4" key="1">
    <citation type="submission" date="2014-07" db="EMBL/GenBank/DDBJ databases">
        <title>Methanogenic archaea and the global carbon cycle.</title>
        <authorList>
            <person name="Henriksen J.R."/>
            <person name="Luke J."/>
            <person name="Reinhart S."/>
            <person name="Benedict M.N."/>
            <person name="Youngblut N.D."/>
            <person name="Metcalf M.E."/>
            <person name="Whitaker R.J."/>
            <person name="Metcalf W.W."/>
        </authorList>
    </citation>
    <scope>NUCLEOTIDE SEQUENCE [LARGE SCALE GENOMIC DNA]</scope>
    <source>
        <strain evidence="3 4">HB-1</strain>
    </source>
</reference>
<dbReference type="RefSeq" id="WP_048142115.1">
    <property type="nucleotide sequence ID" value="NZ_CP009516.1"/>
</dbReference>
<dbReference type="Proteomes" id="UP000033101">
    <property type="component" value="Chromosome"/>
</dbReference>
<dbReference type="Pfam" id="PF01022">
    <property type="entry name" value="HTH_5"/>
    <property type="match status" value="1"/>
</dbReference>
<dbReference type="GO" id="GO:0003700">
    <property type="term" value="F:DNA-binding transcription factor activity"/>
    <property type="evidence" value="ECO:0007669"/>
    <property type="project" value="InterPro"/>
</dbReference>
<feature type="domain" description="HTH arsR-type" evidence="1">
    <location>
        <begin position="13"/>
        <end position="56"/>
    </location>
</feature>
<dbReference type="HOGENOM" id="CLU_062767_1_1_2"/>
<dbReference type="Gene3D" id="1.10.10.10">
    <property type="entry name" value="Winged helix-like DNA-binding domain superfamily/Winged helix DNA-binding domain"/>
    <property type="match status" value="1"/>
</dbReference>
<gene>
    <name evidence="3" type="ORF">MSHOH_3596</name>
</gene>
<proteinExistence type="predicted"/>
<dbReference type="InterPro" id="IPR016490">
    <property type="entry name" value="Tscrpt_reg_HTH_AF0396-typ3"/>
</dbReference>
<evidence type="ECO:0000259" key="1">
    <source>
        <dbReference type="Pfam" id="PF01022"/>
    </source>
</evidence>
<dbReference type="GeneID" id="24832944"/>
<dbReference type="OrthoDB" id="11410at2157"/>
<dbReference type="Pfam" id="PF08350">
    <property type="entry name" value="FilR1_middle"/>
    <property type="match status" value="1"/>
</dbReference>
<evidence type="ECO:0000259" key="2">
    <source>
        <dbReference type="Pfam" id="PF08350"/>
    </source>
</evidence>
<dbReference type="InterPro" id="IPR001845">
    <property type="entry name" value="HTH_ArsR_DNA-bd_dom"/>
</dbReference>
<evidence type="ECO:0000313" key="3">
    <source>
        <dbReference type="EMBL" id="AKB80079.1"/>
    </source>
</evidence>
<dbReference type="InterPro" id="IPR013561">
    <property type="entry name" value="FilR1_middle_dom"/>
</dbReference>
<evidence type="ECO:0008006" key="5">
    <source>
        <dbReference type="Google" id="ProtNLM"/>
    </source>
</evidence>
<dbReference type="KEGG" id="mhor:MSHOH_3596"/>
<dbReference type="CDD" id="cd00090">
    <property type="entry name" value="HTH_ARSR"/>
    <property type="match status" value="1"/>
</dbReference>